<organism evidence="2 3">
    <name type="scientific">Quercus suber</name>
    <name type="common">Cork oak</name>
    <dbReference type="NCBI Taxonomy" id="58331"/>
    <lineage>
        <taxon>Eukaryota</taxon>
        <taxon>Viridiplantae</taxon>
        <taxon>Streptophyta</taxon>
        <taxon>Embryophyta</taxon>
        <taxon>Tracheophyta</taxon>
        <taxon>Spermatophyta</taxon>
        <taxon>Magnoliopsida</taxon>
        <taxon>eudicotyledons</taxon>
        <taxon>Gunneridae</taxon>
        <taxon>Pentapetalae</taxon>
        <taxon>rosids</taxon>
        <taxon>fabids</taxon>
        <taxon>Fagales</taxon>
        <taxon>Fagaceae</taxon>
        <taxon>Quercus</taxon>
    </lineage>
</organism>
<proteinExistence type="predicted"/>
<comment type="caution">
    <text evidence="2">The sequence shown here is derived from an EMBL/GenBank/DDBJ whole genome shotgun (WGS) entry which is preliminary data.</text>
</comment>
<feature type="chain" id="PRO_5043575581" evidence="1">
    <location>
        <begin position="20"/>
        <end position="65"/>
    </location>
</feature>
<evidence type="ECO:0000313" key="3">
    <source>
        <dbReference type="Proteomes" id="UP000237347"/>
    </source>
</evidence>
<evidence type="ECO:0000313" key="2">
    <source>
        <dbReference type="EMBL" id="KAK7857719.1"/>
    </source>
</evidence>
<keyword evidence="1" id="KW-0732">Signal</keyword>
<dbReference type="AlphaFoldDB" id="A0AAW0M4M8"/>
<sequence>MGVIVNALLLLCMYWKLLSIEKDEEDVAVEVIAEEEAQEELVKISKVKKNLAQNFELMRLLCPLM</sequence>
<name>A0AAW0M4M8_QUESU</name>
<feature type="signal peptide" evidence="1">
    <location>
        <begin position="1"/>
        <end position="19"/>
    </location>
</feature>
<reference evidence="2 3" key="1">
    <citation type="journal article" date="2018" name="Sci. Data">
        <title>The draft genome sequence of cork oak.</title>
        <authorList>
            <person name="Ramos A.M."/>
            <person name="Usie A."/>
            <person name="Barbosa P."/>
            <person name="Barros P.M."/>
            <person name="Capote T."/>
            <person name="Chaves I."/>
            <person name="Simoes F."/>
            <person name="Abreu I."/>
            <person name="Carrasquinho I."/>
            <person name="Faro C."/>
            <person name="Guimaraes J.B."/>
            <person name="Mendonca D."/>
            <person name="Nobrega F."/>
            <person name="Rodrigues L."/>
            <person name="Saibo N.J.M."/>
            <person name="Varela M.C."/>
            <person name="Egas C."/>
            <person name="Matos J."/>
            <person name="Miguel C.M."/>
            <person name="Oliveira M.M."/>
            <person name="Ricardo C.P."/>
            <person name="Goncalves S."/>
        </authorList>
    </citation>
    <scope>NUCLEOTIDE SEQUENCE [LARGE SCALE GENOMIC DNA]</scope>
    <source>
        <strain evidence="3">cv. HL8</strain>
    </source>
</reference>
<dbReference type="Proteomes" id="UP000237347">
    <property type="component" value="Unassembled WGS sequence"/>
</dbReference>
<gene>
    <name evidence="2" type="ORF">CFP56_016555</name>
</gene>
<keyword evidence="3" id="KW-1185">Reference proteome</keyword>
<dbReference type="EMBL" id="PKMF04000025">
    <property type="protein sequence ID" value="KAK7857719.1"/>
    <property type="molecule type" value="Genomic_DNA"/>
</dbReference>
<accession>A0AAW0M4M8</accession>
<protein>
    <submittedName>
        <fullName evidence="2">Uncharacterized protein</fullName>
    </submittedName>
</protein>
<evidence type="ECO:0000256" key="1">
    <source>
        <dbReference type="SAM" id="SignalP"/>
    </source>
</evidence>